<dbReference type="AlphaFoldDB" id="A0A6N8FZ62"/>
<dbReference type="PANTHER" id="PTHR47893:SF1">
    <property type="entry name" value="REGULATORY PROTEIN PCHR"/>
    <property type="match status" value="1"/>
</dbReference>
<organism evidence="5 6">
    <name type="scientific">Gloeocapsopsis dulcis AAB1 = 1H9</name>
    <dbReference type="NCBI Taxonomy" id="1433147"/>
    <lineage>
        <taxon>Bacteria</taxon>
        <taxon>Bacillati</taxon>
        <taxon>Cyanobacteriota</taxon>
        <taxon>Cyanophyceae</taxon>
        <taxon>Oscillatoriophycideae</taxon>
        <taxon>Chroococcales</taxon>
        <taxon>Chroococcaceae</taxon>
        <taxon>Gloeocapsopsis</taxon>
        <taxon>Gloeocapsopsis dulcis</taxon>
    </lineage>
</organism>
<dbReference type="EMBL" id="NAPY01000039">
    <property type="protein sequence ID" value="MUL38438.1"/>
    <property type="molecule type" value="Genomic_DNA"/>
</dbReference>
<evidence type="ECO:0000256" key="3">
    <source>
        <dbReference type="ARBA" id="ARBA00023163"/>
    </source>
</evidence>
<dbReference type="InterPro" id="IPR053142">
    <property type="entry name" value="PchR_regulatory_protein"/>
</dbReference>
<gene>
    <name evidence="5" type="ORF">BWI75_19425</name>
</gene>
<keyword evidence="2" id="KW-0238">DNA-binding</keyword>
<keyword evidence="3" id="KW-0804">Transcription</keyword>
<dbReference type="SMART" id="SM00342">
    <property type="entry name" value="HTH_ARAC"/>
    <property type="match status" value="1"/>
</dbReference>
<dbReference type="PROSITE" id="PS01124">
    <property type="entry name" value="HTH_ARAC_FAMILY_2"/>
    <property type="match status" value="1"/>
</dbReference>
<dbReference type="InterPro" id="IPR020449">
    <property type="entry name" value="Tscrpt_reg_AraC-type_HTH"/>
</dbReference>
<dbReference type="Proteomes" id="UP000441797">
    <property type="component" value="Unassembled WGS sequence"/>
</dbReference>
<accession>A0A6N8FZ62</accession>
<protein>
    <recommendedName>
        <fullName evidence="4">HTH araC/xylS-type domain-containing protein</fullName>
    </recommendedName>
</protein>
<dbReference type="GO" id="GO:0003700">
    <property type="term" value="F:DNA-binding transcription factor activity"/>
    <property type="evidence" value="ECO:0007669"/>
    <property type="project" value="InterPro"/>
</dbReference>
<proteinExistence type="predicted"/>
<dbReference type="InterPro" id="IPR009057">
    <property type="entry name" value="Homeodomain-like_sf"/>
</dbReference>
<dbReference type="Pfam" id="PF12833">
    <property type="entry name" value="HTH_18"/>
    <property type="match status" value="1"/>
</dbReference>
<sequence length="331" mass="38085">MAITLCNQDYSELFEEAIQNSEITRQSNEFETICEYPPQLAEGFYQDIQLRPGLELLIKNCVHREYIIRKIPECQWPVGSFFHISGNYRCDCGTYVDPGYNTLTGSCVVPQETLEYAPKERLQSVYVCIDPHLFGELVAGQLGGLPLELELLAGEGDEIVNFARTTTPSMQVTLQQILHCPYQGVFKRMYLEGKVLELLALQLMQLVDREDVPRSYSNFRGHDLECIHHAKEILIRNLDNPPSILDLARQVGLNDRKLKQGFHQVFNTTPFAYLRHYRLEQARQLLMDSEASIEQVAKTVGYGDRSRFAAAFRKQFGINPKTYQLQQRREI</sequence>
<evidence type="ECO:0000256" key="1">
    <source>
        <dbReference type="ARBA" id="ARBA00023015"/>
    </source>
</evidence>
<dbReference type="PRINTS" id="PR00032">
    <property type="entry name" value="HTHARAC"/>
</dbReference>
<feature type="domain" description="HTH araC/xylS-type" evidence="4">
    <location>
        <begin position="228"/>
        <end position="326"/>
    </location>
</feature>
<keyword evidence="1" id="KW-0805">Transcription regulation</keyword>
<dbReference type="RefSeq" id="WP_196601773.1">
    <property type="nucleotide sequence ID" value="NZ_CAWNSU010000034.1"/>
</dbReference>
<reference evidence="5 6" key="1">
    <citation type="journal article" date="2019" name="Front. Microbiol.">
        <title>Genomic Features for Desiccation Tolerance and Sugar Biosynthesis in the Extremophile Gloeocapsopsis sp. UTEX B3054.</title>
        <authorList>
            <person name="Urrejola C."/>
            <person name="Alcorta J."/>
            <person name="Salas L."/>
            <person name="Vasquez M."/>
            <person name="Polz M.F."/>
            <person name="Vicuna R."/>
            <person name="Diez B."/>
        </authorList>
    </citation>
    <scope>NUCLEOTIDE SEQUENCE [LARGE SCALE GENOMIC DNA]</scope>
    <source>
        <strain evidence="5 6">1H9</strain>
    </source>
</reference>
<evidence type="ECO:0000313" key="5">
    <source>
        <dbReference type="EMBL" id="MUL38438.1"/>
    </source>
</evidence>
<dbReference type="Gene3D" id="1.10.10.60">
    <property type="entry name" value="Homeodomain-like"/>
    <property type="match status" value="2"/>
</dbReference>
<keyword evidence="6" id="KW-1185">Reference proteome</keyword>
<dbReference type="SUPFAM" id="SSF46689">
    <property type="entry name" value="Homeodomain-like"/>
    <property type="match status" value="2"/>
</dbReference>
<comment type="caution">
    <text evidence="5">The sequence shown here is derived from an EMBL/GenBank/DDBJ whole genome shotgun (WGS) entry which is preliminary data.</text>
</comment>
<name>A0A6N8FZ62_9CHRO</name>
<dbReference type="GO" id="GO:0043565">
    <property type="term" value="F:sequence-specific DNA binding"/>
    <property type="evidence" value="ECO:0007669"/>
    <property type="project" value="InterPro"/>
</dbReference>
<dbReference type="PANTHER" id="PTHR47893">
    <property type="entry name" value="REGULATORY PROTEIN PCHR"/>
    <property type="match status" value="1"/>
</dbReference>
<evidence type="ECO:0000313" key="6">
    <source>
        <dbReference type="Proteomes" id="UP000441797"/>
    </source>
</evidence>
<evidence type="ECO:0000256" key="2">
    <source>
        <dbReference type="ARBA" id="ARBA00023125"/>
    </source>
</evidence>
<dbReference type="InterPro" id="IPR018060">
    <property type="entry name" value="HTH_AraC"/>
</dbReference>
<evidence type="ECO:0000259" key="4">
    <source>
        <dbReference type="PROSITE" id="PS01124"/>
    </source>
</evidence>